<evidence type="ECO:0000313" key="7">
    <source>
        <dbReference type="EMBL" id="TFZ02646.1"/>
    </source>
</evidence>
<dbReference type="RefSeq" id="WP_135264171.1">
    <property type="nucleotide sequence ID" value="NZ_SMLM01000002.1"/>
</dbReference>
<feature type="domain" description="Thiamine pyrophosphate enzyme N-terminal TPP-binding" evidence="6">
    <location>
        <begin position="5"/>
        <end position="124"/>
    </location>
</feature>
<dbReference type="InterPro" id="IPR000399">
    <property type="entry name" value="TPP-bd_CS"/>
</dbReference>
<dbReference type="GO" id="GO:0003984">
    <property type="term" value="F:acetolactate synthase activity"/>
    <property type="evidence" value="ECO:0007669"/>
    <property type="project" value="TreeGrafter"/>
</dbReference>
<keyword evidence="8" id="KW-1185">Reference proteome</keyword>
<dbReference type="Pfam" id="PF00205">
    <property type="entry name" value="TPP_enzyme_M"/>
    <property type="match status" value="1"/>
</dbReference>
<dbReference type="GO" id="GO:0000287">
    <property type="term" value="F:magnesium ion binding"/>
    <property type="evidence" value="ECO:0007669"/>
    <property type="project" value="InterPro"/>
</dbReference>
<feature type="domain" description="Thiamine pyrophosphate enzyme TPP-binding" evidence="5">
    <location>
        <begin position="382"/>
        <end position="521"/>
    </location>
</feature>
<comment type="similarity">
    <text evidence="1 3">Belongs to the TPP enzyme family.</text>
</comment>
<dbReference type="SUPFAM" id="SSF52467">
    <property type="entry name" value="DHS-like NAD/FAD-binding domain"/>
    <property type="match status" value="1"/>
</dbReference>
<dbReference type="GO" id="GO:0005948">
    <property type="term" value="C:acetolactate synthase complex"/>
    <property type="evidence" value="ECO:0007669"/>
    <property type="project" value="TreeGrafter"/>
</dbReference>
<dbReference type="InterPro" id="IPR029061">
    <property type="entry name" value="THDP-binding"/>
</dbReference>
<evidence type="ECO:0000259" key="5">
    <source>
        <dbReference type="Pfam" id="PF02775"/>
    </source>
</evidence>
<dbReference type="Pfam" id="PF02775">
    <property type="entry name" value="TPP_enzyme_C"/>
    <property type="match status" value="1"/>
</dbReference>
<dbReference type="EMBL" id="SMLM01000002">
    <property type="protein sequence ID" value="TFZ02646.1"/>
    <property type="molecule type" value="Genomic_DNA"/>
</dbReference>
<comment type="caution">
    <text evidence="7">The sequence shown here is derived from an EMBL/GenBank/DDBJ whole genome shotgun (WGS) entry which is preliminary data.</text>
</comment>
<dbReference type="PANTHER" id="PTHR18968">
    <property type="entry name" value="THIAMINE PYROPHOSPHATE ENZYMES"/>
    <property type="match status" value="1"/>
</dbReference>
<reference evidence="7 8" key="1">
    <citation type="submission" date="2019-03" db="EMBL/GenBank/DDBJ databases">
        <title>Ramlibacter henchirensis DSM 14656, whole genome shotgun sequence.</title>
        <authorList>
            <person name="Zhang X."/>
            <person name="Feng G."/>
            <person name="Zhu H."/>
        </authorList>
    </citation>
    <scope>NUCLEOTIDE SEQUENCE [LARGE SCALE GENOMIC DNA]</scope>
    <source>
        <strain evidence="7 8">DSM 14656</strain>
    </source>
</reference>
<dbReference type="CDD" id="cd07035">
    <property type="entry name" value="TPP_PYR_POX_like"/>
    <property type="match status" value="1"/>
</dbReference>
<dbReference type="Proteomes" id="UP000298180">
    <property type="component" value="Unassembled WGS sequence"/>
</dbReference>
<evidence type="ECO:0000256" key="1">
    <source>
        <dbReference type="ARBA" id="ARBA00007812"/>
    </source>
</evidence>
<dbReference type="GO" id="GO:0009097">
    <property type="term" value="P:isoleucine biosynthetic process"/>
    <property type="evidence" value="ECO:0007669"/>
    <property type="project" value="TreeGrafter"/>
</dbReference>
<dbReference type="Gene3D" id="3.40.50.970">
    <property type="match status" value="2"/>
</dbReference>
<evidence type="ECO:0000313" key="8">
    <source>
        <dbReference type="Proteomes" id="UP000298180"/>
    </source>
</evidence>
<dbReference type="InterPro" id="IPR011766">
    <property type="entry name" value="TPP_enzyme_TPP-bd"/>
</dbReference>
<evidence type="ECO:0000256" key="3">
    <source>
        <dbReference type="RuleBase" id="RU362132"/>
    </source>
</evidence>
<organism evidence="7 8">
    <name type="scientific">Ramlibacter henchirensis</name>
    <dbReference type="NCBI Taxonomy" id="204072"/>
    <lineage>
        <taxon>Bacteria</taxon>
        <taxon>Pseudomonadati</taxon>
        <taxon>Pseudomonadota</taxon>
        <taxon>Betaproteobacteria</taxon>
        <taxon>Burkholderiales</taxon>
        <taxon>Comamonadaceae</taxon>
        <taxon>Ramlibacter</taxon>
    </lineage>
</organism>
<dbReference type="CDD" id="cd00568">
    <property type="entry name" value="TPP_enzymes"/>
    <property type="match status" value="1"/>
</dbReference>
<dbReference type="InterPro" id="IPR029035">
    <property type="entry name" value="DHS-like_NAD/FAD-binding_dom"/>
</dbReference>
<feature type="domain" description="Thiamine pyrophosphate enzyme central" evidence="4">
    <location>
        <begin position="194"/>
        <end position="319"/>
    </location>
</feature>
<dbReference type="Gene3D" id="3.40.50.1220">
    <property type="entry name" value="TPP-binding domain"/>
    <property type="match status" value="1"/>
</dbReference>
<dbReference type="PANTHER" id="PTHR18968:SF167">
    <property type="entry name" value="ACETOLACTATE SYNTHASE LARGE SUBUNIT ILVB2-RELATED"/>
    <property type="match status" value="1"/>
</dbReference>
<dbReference type="GO" id="GO:0050660">
    <property type="term" value="F:flavin adenine dinucleotide binding"/>
    <property type="evidence" value="ECO:0007669"/>
    <property type="project" value="TreeGrafter"/>
</dbReference>
<dbReference type="InterPro" id="IPR012000">
    <property type="entry name" value="Thiamin_PyroP_enz_cen_dom"/>
</dbReference>
<sequence>MSEPTCAQHVVRGLLDHGIDTLFCLPGVQNDHFFNALYDERERIRIVHTRHEQAASYMALGAAMATGRPAAYCVVPGPGVLNTTAALSTAYACNAPVLAITGQIPHRHIGRGYGMLHELPDQLAILRSLTKWSERIRAPHEAPLLVAEAFRQLRSSRPRPVALECAMDVWGRRGAAAAVPVAVPAAPAVDPAALDKAAALLLEARRPLIVVGGGAQDCGEAVRRLAEALQAPVQSYRMGRGVLDARHPLAITPPVGHRMWREVDLVLAIGTRMQTQSMVWGMDAGIKVVRIEVDPDELERHGVPDAALCGRAAEVVPALLERVLAGVGTRPSREAELDTHRRAVDEQLAAMQPQLDYIRAIREVLPEDGIFVEDMTQVGYTSRVAFPVYRPRTYLSSGYQGTLGWGYATALGAKVARPQAAVVSVNGDGGFMFNVQELATAMQHGIGVVAIVFDDGAFGNVRRMQQMQFPGRTIAETLVNPDFVQLARSFGMSAERAESPAELRRSLGAALASDRPTLIHVPVGELPDPWRFLNMPRLRG</sequence>
<dbReference type="OrthoDB" id="2254214at2"/>
<dbReference type="InterPro" id="IPR045229">
    <property type="entry name" value="TPP_enz"/>
</dbReference>
<proteinExistence type="inferred from homology"/>
<dbReference type="NCBIfam" id="NF006122">
    <property type="entry name" value="PRK08266.1"/>
    <property type="match status" value="1"/>
</dbReference>
<dbReference type="GO" id="GO:0030976">
    <property type="term" value="F:thiamine pyrophosphate binding"/>
    <property type="evidence" value="ECO:0007669"/>
    <property type="project" value="InterPro"/>
</dbReference>
<dbReference type="PROSITE" id="PS00187">
    <property type="entry name" value="TPP_ENZYMES"/>
    <property type="match status" value="1"/>
</dbReference>
<gene>
    <name evidence="7" type="ORF">EZ313_15420</name>
</gene>
<dbReference type="Pfam" id="PF02776">
    <property type="entry name" value="TPP_enzyme_N"/>
    <property type="match status" value="1"/>
</dbReference>
<dbReference type="AlphaFoldDB" id="A0A4Z0BTM0"/>
<protein>
    <submittedName>
        <fullName evidence="7">TPP-binding protein</fullName>
    </submittedName>
</protein>
<evidence type="ECO:0000259" key="4">
    <source>
        <dbReference type="Pfam" id="PF00205"/>
    </source>
</evidence>
<accession>A0A4Z0BTM0</accession>
<keyword evidence="2 3" id="KW-0786">Thiamine pyrophosphate</keyword>
<evidence type="ECO:0000256" key="2">
    <source>
        <dbReference type="ARBA" id="ARBA00023052"/>
    </source>
</evidence>
<evidence type="ECO:0000259" key="6">
    <source>
        <dbReference type="Pfam" id="PF02776"/>
    </source>
</evidence>
<dbReference type="InterPro" id="IPR012001">
    <property type="entry name" value="Thiamin_PyroP_enz_TPP-bd_dom"/>
</dbReference>
<name>A0A4Z0BTM0_9BURK</name>
<dbReference type="SUPFAM" id="SSF52518">
    <property type="entry name" value="Thiamin diphosphate-binding fold (THDP-binding)"/>
    <property type="match status" value="2"/>
</dbReference>
<dbReference type="GO" id="GO:0009099">
    <property type="term" value="P:L-valine biosynthetic process"/>
    <property type="evidence" value="ECO:0007669"/>
    <property type="project" value="TreeGrafter"/>
</dbReference>